<evidence type="ECO:0000313" key="7">
    <source>
        <dbReference type="Proteomes" id="UP000316806"/>
    </source>
</evidence>
<comment type="similarity">
    <text evidence="3">Belongs to the N(4)/N(6)-methyltransferase family.</text>
</comment>
<feature type="region of interest" description="Disordered" evidence="4">
    <location>
        <begin position="1"/>
        <end position="99"/>
    </location>
</feature>
<dbReference type="PRINTS" id="PR00508">
    <property type="entry name" value="S21N4MTFRASE"/>
</dbReference>
<accession>A0A516RHH4</accession>
<keyword evidence="2 6" id="KW-0808">Transferase</keyword>
<dbReference type="InterPro" id="IPR029063">
    <property type="entry name" value="SAM-dependent_MTases_sf"/>
</dbReference>
<dbReference type="InterPro" id="IPR001091">
    <property type="entry name" value="RM_Methyltransferase"/>
</dbReference>
<name>A0A516RHH4_STRST</name>
<dbReference type="SUPFAM" id="SSF53335">
    <property type="entry name" value="S-adenosyl-L-methionine-dependent methyltransferases"/>
    <property type="match status" value="1"/>
</dbReference>
<protein>
    <recommendedName>
        <fullName evidence="3">Methyltransferase</fullName>
        <ecNumber evidence="3">2.1.1.-</ecNumber>
    </recommendedName>
</protein>
<dbReference type="EMBL" id="CP040916">
    <property type="protein sequence ID" value="QDQ15112.1"/>
    <property type="molecule type" value="Genomic_DNA"/>
</dbReference>
<dbReference type="AlphaFoldDB" id="A0A516RHH4"/>
<keyword evidence="1 6" id="KW-0489">Methyltransferase</keyword>
<sequence length="363" mass="39344">MRGSCCSPCPSRSSSPPPTRTAWSARTTSSTTASSRAGSRWCARGARRSATTWAATPTAARPSRPRSGARSPGPRSEAASRHPWRATTTDKGEGSVVTESTTAAGDRCALGAEHGSYHWGDSLALLEGVPDGSVRAVVCSPPFEGPQLIADEDRAGAVFLDWLMPFFGQFERVLRPDGCVAFELGGLWLSDAPGKAVQHAGAVHALAKAGWRLVQDFYYYNPQLLNPEPEGAARAPDSVTPIWVMARTHDVHYDVSALRHPARAPFVRGNLLEFDTSGVYDRAYEKTLAETSLHPYVDRWPTVVPELFVELLTRPGDLVLDPFAGSGATCFAAERLGRRWLGFELDRGLEQHVRAMFAARRAG</sequence>
<evidence type="ECO:0000256" key="2">
    <source>
        <dbReference type="ARBA" id="ARBA00022679"/>
    </source>
</evidence>
<feature type="domain" description="DNA methylase N-4/N-6" evidence="5">
    <location>
        <begin position="134"/>
        <end position="348"/>
    </location>
</feature>
<organism evidence="6 7">
    <name type="scientific">Streptomyces spectabilis</name>
    <dbReference type="NCBI Taxonomy" id="68270"/>
    <lineage>
        <taxon>Bacteria</taxon>
        <taxon>Bacillati</taxon>
        <taxon>Actinomycetota</taxon>
        <taxon>Actinomycetes</taxon>
        <taxon>Kitasatosporales</taxon>
        <taxon>Streptomycetaceae</taxon>
        <taxon>Streptomyces</taxon>
    </lineage>
</organism>
<evidence type="ECO:0000256" key="3">
    <source>
        <dbReference type="RuleBase" id="RU362026"/>
    </source>
</evidence>
<evidence type="ECO:0000256" key="4">
    <source>
        <dbReference type="SAM" id="MobiDB-lite"/>
    </source>
</evidence>
<gene>
    <name evidence="6" type="ORF">FH965_34940</name>
</gene>
<dbReference type="GO" id="GO:0032259">
    <property type="term" value="P:methylation"/>
    <property type="evidence" value="ECO:0007669"/>
    <property type="project" value="UniProtKB-KW"/>
</dbReference>
<evidence type="ECO:0000313" key="6">
    <source>
        <dbReference type="EMBL" id="QDQ15112.1"/>
    </source>
</evidence>
<feature type="compositionally biased region" description="Low complexity" evidence="4">
    <location>
        <begin position="9"/>
        <end position="76"/>
    </location>
</feature>
<dbReference type="GO" id="GO:0003677">
    <property type="term" value="F:DNA binding"/>
    <property type="evidence" value="ECO:0007669"/>
    <property type="project" value="InterPro"/>
</dbReference>
<dbReference type="Proteomes" id="UP000316806">
    <property type="component" value="Chromosome"/>
</dbReference>
<dbReference type="GO" id="GO:0008170">
    <property type="term" value="F:N-methyltransferase activity"/>
    <property type="evidence" value="ECO:0007669"/>
    <property type="project" value="InterPro"/>
</dbReference>
<evidence type="ECO:0000259" key="5">
    <source>
        <dbReference type="Pfam" id="PF01555"/>
    </source>
</evidence>
<dbReference type="EC" id="2.1.1.-" evidence="3"/>
<dbReference type="Pfam" id="PF01555">
    <property type="entry name" value="N6_N4_Mtase"/>
    <property type="match status" value="1"/>
</dbReference>
<dbReference type="InterPro" id="IPR002941">
    <property type="entry name" value="DNA_methylase_N4/N6"/>
</dbReference>
<evidence type="ECO:0000256" key="1">
    <source>
        <dbReference type="ARBA" id="ARBA00022603"/>
    </source>
</evidence>
<reference evidence="6 7" key="1">
    <citation type="journal article" date="2019" name="J. Ind. Microbiol. Biotechnol.">
        <title>The complete genomic sequence of Streptomyces spectabilis NRRL-2792 and identification of secondary metabolite biosynthetic gene clusters.</title>
        <authorList>
            <person name="Sinha A."/>
            <person name="Phillips-Salemka S."/>
            <person name="Niraula T.A."/>
            <person name="Short K.A."/>
            <person name="Niraula N.P."/>
        </authorList>
    </citation>
    <scope>NUCLEOTIDE SEQUENCE [LARGE SCALE GENOMIC DNA]</scope>
    <source>
        <strain evidence="6 7">NRRL 2792</strain>
    </source>
</reference>
<proteinExistence type="inferred from homology"/>
<dbReference type="Gene3D" id="3.40.50.150">
    <property type="entry name" value="Vaccinia Virus protein VP39"/>
    <property type="match status" value="1"/>
</dbReference>